<proteinExistence type="predicted"/>
<sequence length="580" mass="65072">MDFRFSTFADPSTYDNEGLCNTPMRLHQSGELEERGIIQAQRDWREHVGPLDFYRCTMGRWNYMTCTLPECLPDRLEIISYANEISFIYDDLVDTAGKQEKLSTGTIAYNSAGKRMLQAKILKGMLKIDRPRALVAMEAWAEYLESSGRNHHKQFDGLDDFLEHRARDAGEKFVFAIVTFGMGLIIGKEEHETLHEMCRPCFAHLTLVNDLYSYEEESEAAVANGDPGWLNALNVIMREHSVNVDEAKLICSRQIKKAASEFSAVITGAKDRDDLSLGLRRYLEALQYGMTGNLAWSMTCPRYHNNIPYTGRQLALMRDGAINLGDKDRAAAPSVSHKRKRGEDEPKMDMASKERPCLPTPSDSADGKTGNMAIGLDEVLASQVLPALDASIVDNPMTYIGSLPSRNVKGKIIDALNVWFKVPRKTVATLKRLVGLLHAYSLMLDDMEDSSSLRRGMPSVHPIYGHAQTINSAGYGTYQALAEVATLGNPCCVQIFIEEMRNAYIGQSWNLHWTANIVCSTFPEYLRMIDDKTGGLFRLLARMMAAESKCPSKPDVTRLVILVGRYFQIRDDYQNLNGAD</sequence>
<dbReference type="GO" id="GO:0004659">
    <property type="term" value="F:prenyltransferase activity"/>
    <property type="evidence" value="ECO:0007669"/>
    <property type="project" value="InterPro"/>
</dbReference>
<dbReference type="PROSITE" id="PS00723">
    <property type="entry name" value="POLYPRENYL_SYNTHASE_1"/>
    <property type="match status" value="1"/>
</dbReference>
<feature type="region of interest" description="Disordered" evidence="4">
    <location>
        <begin position="327"/>
        <end position="368"/>
    </location>
</feature>
<organism evidence="5 6">
    <name type="scientific">Anthostomella pinea</name>
    <dbReference type="NCBI Taxonomy" id="933095"/>
    <lineage>
        <taxon>Eukaryota</taxon>
        <taxon>Fungi</taxon>
        <taxon>Dikarya</taxon>
        <taxon>Ascomycota</taxon>
        <taxon>Pezizomycotina</taxon>
        <taxon>Sordariomycetes</taxon>
        <taxon>Xylariomycetidae</taxon>
        <taxon>Xylariales</taxon>
        <taxon>Xylariaceae</taxon>
        <taxon>Anthostomella</taxon>
    </lineage>
</organism>
<dbReference type="PROSITE" id="PS00444">
    <property type="entry name" value="POLYPRENYL_SYNTHASE_2"/>
    <property type="match status" value="1"/>
</dbReference>
<evidence type="ECO:0000313" key="6">
    <source>
        <dbReference type="Proteomes" id="UP001295740"/>
    </source>
</evidence>
<dbReference type="InterPro" id="IPR033749">
    <property type="entry name" value="Polyprenyl_synt_CS"/>
</dbReference>
<dbReference type="PANTHER" id="PTHR12001">
    <property type="entry name" value="GERANYLGERANYL PYROPHOSPHATE SYNTHASE"/>
    <property type="match status" value="1"/>
</dbReference>
<evidence type="ECO:0000256" key="4">
    <source>
        <dbReference type="SAM" id="MobiDB-lite"/>
    </source>
</evidence>
<protein>
    <submittedName>
        <fullName evidence="5">Uu.00g033080.m01.CDS01</fullName>
    </submittedName>
</protein>
<evidence type="ECO:0000256" key="3">
    <source>
        <dbReference type="ARBA" id="ARBA00022842"/>
    </source>
</evidence>
<dbReference type="GO" id="GO:0008299">
    <property type="term" value="P:isoprenoid biosynthetic process"/>
    <property type="evidence" value="ECO:0007669"/>
    <property type="project" value="InterPro"/>
</dbReference>
<dbReference type="Pfam" id="PF19086">
    <property type="entry name" value="Terpene_syn_C_2"/>
    <property type="match status" value="1"/>
</dbReference>
<gene>
    <name evidence="5" type="ORF">KHLLAP_LOCUS923</name>
</gene>
<evidence type="ECO:0000256" key="1">
    <source>
        <dbReference type="ARBA" id="ARBA00022679"/>
    </source>
</evidence>
<dbReference type="InterPro" id="IPR008949">
    <property type="entry name" value="Isoprenoid_synthase_dom_sf"/>
</dbReference>
<dbReference type="Gene3D" id="1.10.600.10">
    <property type="entry name" value="Farnesyl Diphosphate Synthase"/>
    <property type="match status" value="2"/>
</dbReference>
<dbReference type="Proteomes" id="UP001295740">
    <property type="component" value="Unassembled WGS sequence"/>
</dbReference>
<accession>A0AAI8V9T0</accession>
<comment type="caution">
    <text evidence="5">The sequence shown here is derived from an EMBL/GenBank/DDBJ whole genome shotgun (WGS) entry which is preliminary data.</text>
</comment>
<dbReference type="PANTHER" id="PTHR12001:SF72">
    <property type="entry name" value="THIJ_PFPI FAMILY PROTEIN (AFU_ORTHOLOGUE AFUA_3G01210)-RELATED"/>
    <property type="match status" value="1"/>
</dbReference>
<feature type="compositionally biased region" description="Basic and acidic residues" evidence="4">
    <location>
        <begin position="341"/>
        <end position="356"/>
    </location>
</feature>
<evidence type="ECO:0000256" key="2">
    <source>
        <dbReference type="ARBA" id="ARBA00022723"/>
    </source>
</evidence>
<dbReference type="GO" id="GO:0046165">
    <property type="term" value="P:alcohol biosynthetic process"/>
    <property type="evidence" value="ECO:0007669"/>
    <property type="project" value="UniProtKB-ARBA"/>
</dbReference>
<feature type="non-terminal residue" evidence="5">
    <location>
        <position position="580"/>
    </location>
</feature>
<dbReference type="GO" id="GO:0046872">
    <property type="term" value="F:metal ion binding"/>
    <property type="evidence" value="ECO:0007669"/>
    <property type="project" value="UniProtKB-KW"/>
</dbReference>
<dbReference type="GO" id="GO:0043386">
    <property type="term" value="P:mycotoxin biosynthetic process"/>
    <property type="evidence" value="ECO:0007669"/>
    <property type="project" value="UniProtKB-ARBA"/>
</dbReference>
<dbReference type="EMBL" id="CAUWAG010000003">
    <property type="protein sequence ID" value="CAJ2500455.1"/>
    <property type="molecule type" value="Genomic_DNA"/>
</dbReference>
<keyword evidence="3" id="KW-0460">Magnesium</keyword>
<dbReference type="Pfam" id="PF00348">
    <property type="entry name" value="polyprenyl_synt"/>
    <property type="match status" value="1"/>
</dbReference>
<keyword evidence="1" id="KW-0808">Transferase</keyword>
<dbReference type="AlphaFoldDB" id="A0AAI8V9T0"/>
<dbReference type="InterPro" id="IPR000092">
    <property type="entry name" value="Polyprenyl_synt"/>
</dbReference>
<keyword evidence="2" id="KW-0479">Metal-binding</keyword>
<dbReference type="SUPFAM" id="SSF48576">
    <property type="entry name" value="Terpenoid synthases"/>
    <property type="match status" value="2"/>
</dbReference>
<keyword evidence="6" id="KW-1185">Reference proteome</keyword>
<evidence type="ECO:0000313" key="5">
    <source>
        <dbReference type="EMBL" id="CAJ2500455.1"/>
    </source>
</evidence>
<reference evidence="5" key="1">
    <citation type="submission" date="2023-10" db="EMBL/GenBank/DDBJ databases">
        <authorList>
            <person name="Hackl T."/>
        </authorList>
    </citation>
    <scope>NUCLEOTIDE SEQUENCE</scope>
</reference>
<name>A0AAI8V9T0_9PEZI</name>